<dbReference type="InterPro" id="IPR002284">
    <property type="entry name" value="GPCR_2_VIP_rcpt_2"/>
</dbReference>
<organism evidence="3">
    <name type="scientific">Homo sapiens</name>
    <name type="common">Human</name>
    <dbReference type="NCBI Taxonomy" id="9606"/>
    <lineage>
        <taxon>Eukaryota</taxon>
        <taxon>Metazoa</taxon>
        <taxon>Chordata</taxon>
        <taxon>Craniata</taxon>
        <taxon>Vertebrata</taxon>
        <taxon>Euteleostomi</taxon>
        <taxon>Mammalia</taxon>
        <taxon>Eutheria</taxon>
        <taxon>Euarchontoglires</taxon>
        <taxon>Primates</taxon>
        <taxon>Haplorrhini</taxon>
        <taxon>Catarrhini</taxon>
        <taxon>Hominidae</taxon>
        <taxon>Homo</taxon>
    </lineage>
</organism>
<dbReference type="AlphaFoldDB" id="X5D7R3"/>
<feature type="chain" id="PRO_5004954579" evidence="2">
    <location>
        <begin position="21"/>
        <end position="94"/>
    </location>
</feature>
<keyword evidence="2" id="KW-0732">Signal</keyword>
<accession>X5D7R3</accession>
<reference evidence="3" key="1">
    <citation type="journal article" date="2014" name="Nat. Commun.">
        <title>Protein interaction network of alternatively spliced isoforms from brain links genetic risk factors for autism.</title>
        <authorList>
            <person name="Corominas R."/>
            <person name="Yang X."/>
            <person name="Lin G.N."/>
            <person name="Kang S."/>
            <person name="Shen Y."/>
            <person name="Ghamsari L."/>
            <person name="Broly M."/>
            <person name="Rodriguez M."/>
            <person name="Tam S."/>
            <person name="Wanamaker S.A."/>
            <person name="Fan C."/>
            <person name="Yi S."/>
            <person name="Tasan M."/>
            <person name="Lemmens I."/>
            <person name="Kuang X."/>
            <person name="Zhao N."/>
            <person name="Malhotra D."/>
            <person name="Michaelson J.J."/>
            <person name="Vacic V."/>
            <person name="Calderwood M.A."/>
            <person name="Roth F.P."/>
            <person name="Tavernier J."/>
            <person name="Horvath S."/>
            <person name="Salehi-Ashtiani K."/>
            <person name="Korkin D."/>
            <person name="Sebat J."/>
            <person name="Hill D.E."/>
            <person name="Hao T."/>
            <person name="Vidal M."/>
            <person name="Iakoucheva L.M."/>
        </authorList>
    </citation>
    <scope>NUCLEOTIDE SEQUENCE</scope>
    <source>
        <tissue evidence="3">Fetal whole brain</tissue>
    </source>
</reference>
<feature type="signal peptide" evidence="2">
    <location>
        <begin position="1"/>
        <end position="20"/>
    </location>
</feature>
<dbReference type="GO" id="GO:0016020">
    <property type="term" value="C:membrane"/>
    <property type="evidence" value="ECO:0007669"/>
    <property type="project" value="InterPro"/>
</dbReference>
<evidence type="ECO:0000313" key="3">
    <source>
        <dbReference type="EMBL" id="AHW56610.1"/>
    </source>
</evidence>
<dbReference type="PeptideAtlas" id="X5D7R3"/>
<keyword evidence="3" id="KW-0675">Receptor</keyword>
<name>X5D7R3_HUMAN</name>
<proteinExistence type="evidence at transcript level"/>
<evidence type="ECO:0000256" key="1">
    <source>
        <dbReference type="SAM" id="MobiDB-lite"/>
    </source>
</evidence>
<evidence type="ECO:0000256" key="2">
    <source>
        <dbReference type="SAM" id="SignalP"/>
    </source>
</evidence>
<protein>
    <submittedName>
        <fullName evidence="3">Vasoactive intestinal peptide receptor 2 isoform C</fullName>
    </submittedName>
</protein>
<dbReference type="EMBL" id="KJ534970">
    <property type="protein sequence ID" value="AHW56610.1"/>
    <property type="molecule type" value="mRNA"/>
</dbReference>
<dbReference type="PRINTS" id="PR01155">
    <property type="entry name" value="VIP2RECEPTOR"/>
</dbReference>
<feature type="non-terminal residue" evidence="3">
    <location>
        <position position="94"/>
    </location>
</feature>
<feature type="region of interest" description="Disordered" evidence="1">
    <location>
        <begin position="73"/>
        <end position="94"/>
    </location>
</feature>
<sequence>MRTLLPPALLTCWLLAPVNSIHPECRFHLEIQEEETKCAVRAEAKMAKPVPDPVREPGLQGLRFLLLPQRLGGRPAVPPRLPRPVLPANGDLGH</sequence>
<gene>
    <name evidence="3" type="primary">VIPR2</name>
</gene>
<dbReference type="ChiTaRS" id="VIPR2">
    <property type="organism name" value="human"/>
</dbReference>
<dbReference type="GO" id="GO:0004999">
    <property type="term" value="F:vasoactive intestinal polypeptide receptor activity"/>
    <property type="evidence" value="ECO:0007669"/>
    <property type="project" value="InterPro"/>
</dbReference>
<dbReference type="OrthoDB" id="5967113at2759"/>
<feature type="compositionally biased region" description="Pro residues" evidence="1">
    <location>
        <begin position="76"/>
        <end position="85"/>
    </location>
</feature>